<evidence type="ECO:0000313" key="4">
    <source>
        <dbReference type="EnsemblMetazoa" id="PPAI009281-PA"/>
    </source>
</evidence>
<dbReference type="PROSITE" id="PS00973">
    <property type="entry name" value="USP_2"/>
    <property type="match status" value="1"/>
</dbReference>
<sequence length="315" mass="35964">MNSVIQCLSHTNDLTTFLKSQRDPKSVTKDQRIFSEFVKLIKEMWSSGVRSVTPSDLKSAFSSKHRMYSGCAQQDAQEFLRFFLDSLHSALNEGVKTEGLQLADNLNDSRKADLMWEWYCKTEKSLIKDLFVGQLKSTLKCTVCGNTSVTFDPFWDLSLPLSASSTRSKLENCLELFIREEILDGDEMPTCSKCQTRRKSTKSFTIQRFPKYLVIHLKRFSETRWSKLTNIIEFPTGEKELNLTPYASTSNYSSTLYSLYAISNHMGSTGGGHYVALCKHPQTGKWHEFDDNTVRDATESSLISSSAYLLFYERV</sequence>
<dbReference type="VEuPathDB" id="VectorBase:PPAPM1_002957"/>
<dbReference type="InterPro" id="IPR038765">
    <property type="entry name" value="Papain-like_cys_pep_sf"/>
</dbReference>
<evidence type="ECO:0000259" key="3">
    <source>
        <dbReference type="PROSITE" id="PS50235"/>
    </source>
</evidence>
<keyword evidence="5" id="KW-1185">Reference proteome</keyword>
<dbReference type="CDD" id="cd02674">
    <property type="entry name" value="Peptidase_C19R"/>
    <property type="match status" value="1"/>
</dbReference>
<evidence type="ECO:0000313" key="5">
    <source>
        <dbReference type="Proteomes" id="UP000092462"/>
    </source>
</evidence>
<dbReference type="FunFam" id="3.90.70.10:FF:000083">
    <property type="entry name" value="Uncharacterized protein, isoform B"/>
    <property type="match status" value="1"/>
</dbReference>
<dbReference type="PROSITE" id="PS50235">
    <property type="entry name" value="USP_3"/>
    <property type="match status" value="1"/>
</dbReference>
<dbReference type="GO" id="GO:0016579">
    <property type="term" value="P:protein deubiquitination"/>
    <property type="evidence" value="ECO:0007669"/>
    <property type="project" value="InterPro"/>
</dbReference>
<organism evidence="4 5">
    <name type="scientific">Phlebotomus papatasi</name>
    <name type="common">Sandfly</name>
    <dbReference type="NCBI Taxonomy" id="29031"/>
    <lineage>
        <taxon>Eukaryota</taxon>
        <taxon>Metazoa</taxon>
        <taxon>Ecdysozoa</taxon>
        <taxon>Arthropoda</taxon>
        <taxon>Hexapoda</taxon>
        <taxon>Insecta</taxon>
        <taxon>Pterygota</taxon>
        <taxon>Neoptera</taxon>
        <taxon>Endopterygota</taxon>
        <taxon>Diptera</taxon>
        <taxon>Nematocera</taxon>
        <taxon>Psychodoidea</taxon>
        <taxon>Psychodidae</taxon>
        <taxon>Phlebotomus</taxon>
        <taxon>Phlebotomus</taxon>
    </lineage>
</organism>
<dbReference type="Pfam" id="PF00443">
    <property type="entry name" value="UCH"/>
    <property type="match status" value="1"/>
</dbReference>
<dbReference type="Proteomes" id="UP000092462">
    <property type="component" value="Unassembled WGS sequence"/>
</dbReference>
<evidence type="ECO:0000256" key="1">
    <source>
        <dbReference type="ARBA" id="ARBA00000707"/>
    </source>
</evidence>
<dbReference type="PANTHER" id="PTHR21646">
    <property type="entry name" value="UBIQUITIN CARBOXYL-TERMINAL HYDROLASE"/>
    <property type="match status" value="1"/>
</dbReference>
<proteinExistence type="predicted"/>
<dbReference type="EMBL" id="AJVK01016498">
    <property type="status" value="NOT_ANNOTATED_CDS"/>
    <property type="molecule type" value="Genomic_DNA"/>
</dbReference>
<feature type="domain" description="USP" evidence="3">
    <location>
        <begin position="1"/>
        <end position="315"/>
    </location>
</feature>
<dbReference type="VEuPathDB" id="VectorBase:PPAI009281"/>
<dbReference type="SUPFAM" id="SSF54001">
    <property type="entry name" value="Cysteine proteinases"/>
    <property type="match status" value="1"/>
</dbReference>
<accession>A0A1B0DLP1</accession>
<dbReference type="GO" id="GO:0004843">
    <property type="term" value="F:cysteine-type deubiquitinase activity"/>
    <property type="evidence" value="ECO:0007669"/>
    <property type="project" value="UniProtKB-EC"/>
</dbReference>
<evidence type="ECO:0000256" key="2">
    <source>
        <dbReference type="ARBA" id="ARBA00012759"/>
    </source>
</evidence>
<dbReference type="Gene3D" id="3.90.70.10">
    <property type="entry name" value="Cysteine proteinases"/>
    <property type="match status" value="1"/>
</dbReference>
<dbReference type="InterPro" id="IPR028889">
    <property type="entry name" value="USP"/>
</dbReference>
<dbReference type="AlphaFoldDB" id="A0A1B0DLP1"/>
<reference evidence="4" key="1">
    <citation type="submission" date="2022-08" db="UniProtKB">
        <authorList>
            <consortium name="EnsemblMetazoa"/>
        </authorList>
    </citation>
    <scope>IDENTIFICATION</scope>
    <source>
        <strain evidence="4">Israel</strain>
    </source>
</reference>
<dbReference type="InterPro" id="IPR050185">
    <property type="entry name" value="Ub_carboxyl-term_hydrolase"/>
</dbReference>
<name>A0A1B0DLP1_PHLPP</name>
<dbReference type="PANTHER" id="PTHR21646:SF23">
    <property type="entry name" value="UBIQUITIN CARBOXYL-TERMINAL HYDROLASE USP2"/>
    <property type="match status" value="1"/>
</dbReference>
<dbReference type="InterPro" id="IPR018200">
    <property type="entry name" value="USP_CS"/>
</dbReference>
<dbReference type="EnsemblMetazoa" id="PPAI009281-RA">
    <property type="protein sequence ID" value="PPAI009281-PA"/>
    <property type="gene ID" value="PPAI009281"/>
</dbReference>
<protein>
    <recommendedName>
        <fullName evidence="2">ubiquitinyl hydrolase 1</fullName>
        <ecNumber evidence="2">3.4.19.12</ecNumber>
    </recommendedName>
</protein>
<dbReference type="InterPro" id="IPR001394">
    <property type="entry name" value="Peptidase_C19_UCH"/>
</dbReference>
<dbReference type="EC" id="3.4.19.12" evidence="2"/>
<comment type="catalytic activity">
    <reaction evidence="1">
        <text>Thiol-dependent hydrolysis of ester, thioester, amide, peptide and isopeptide bonds formed by the C-terminal Gly of ubiquitin (a 76-residue protein attached to proteins as an intracellular targeting signal).</text>
        <dbReference type="EC" id="3.4.19.12"/>
    </reaction>
</comment>